<proteinExistence type="inferred from homology"/>
<dbReference type="GO" id="GO:0006888">
    <property type="term" value="P:endoplasmic reticulum to Golgi vesicle-mediated transport"/>
    <property type="evidence" value="ECO:0007669"/>
    <property type="project" value="TreeGrafter"/>
</dbReference>
<dbReference type="Pfam" id="PF04733">
    <property type="entry name" value="Coatomer_E"/>
    <property type="match status" value="1"/>
</dbReference>
<sequence length="232" mass="26196">MQINQNEVLIGFETKRDANTKSGVIRLQEFTAILMQKDFRQGMNQEFLLVEACMIHGPIANDSRKFVSNVGVHDEKQMVNIRIKLQEESLASSSILDQSVSSLRNQFYLGAYQTTINNSDIPNLSPEDAVERDCLVFRSYIALGMCSVFLFVASILQRRLMNVAETTSQERAETDVSVPHAPVRGSFAQRSVQRLKFAQICYKRSGEQKASDSTEGKDHDDHRKTLFPLTSV</sequence>
<name>A0A8S9IMJ1_BRACR</name>
<dbReference type="Proteomes" id="UP000712281">
    <property type="component" value="Unassembled WGS sequence"/>
</dbReference>
<keyword evidence="6" id="KW-0931">ER-Golgi transport</keyword>
<evidence type="ECO:0000256" key="5">
    <source>
        <dbReference type="ARBA" id="ARBA00022490"/>
    </source>
</evidence>
<gene>
    <name evidence="14" type="ORF">F2Q68_00019799</name>
    <name evidence="15" type="ORF">F2Q70_00001761</name>
</gene>
<feature type="transmembrane region" description="Helical" evidence="13">
    <location>
        <begin position="135"/>
        <end position="156"/>
    </location>
</feature>
<dbReference type="Gene3D" id="1.25.40.10">
    <property type="entry name" value="Tetratricopeptide repeat domain"/>
    <property type="match status" value="1"/>
</dbReference>
<accession>A0A8S9IMJ1</accession>
<protein>
    <submittedName>
        <fullName evidence="15">Uncharacterized protein</fullName>
    </submittedName>
</protein>
<dbReference type="GO" id="GO:0030126">
    <property type="term" value="C:COPI vesicle coat"/>
    <property type="evidence" value="ECO:0007669"/>
    <property type="project" value="TreeGrafter"/>
</dbReference>
<comment type="subcellular location">
    <subcellularLocation>
        <location evidence="2">Cytoplasmic vesicle</location>
        <location evidence="2">COPI-coated vesicle membrane</location>
        <topology evidence="2">Peripheral membrane protein</topology>
        <orientation evidence="2">Cytoplasmic side</orientation>
    </subcellularLocation>
    <subcellularLocation>
        <location evidence="1">Golgi apparatus membrane</location>
        <topology evidence="1">Peripheral membrane protein</topology>
        <orientation evidence="1">Cytoplasmic side</orientation>
    </subcellularLocation>
</comment>
<comment type="function">
    <text evidence="11">The coatomer is a cytosolic protein complex that binds to dilysine motifs and reversibly associates with Golgi non-clathrin-coated vesicles, which further mediate biosynthetic protein transport from the ER, via the Golgi up to the trans Golgi network. The coatomer complex is required for budding from Golgi membranes, and is essential for the retrograde Golgi-to-ER transport of dilysine-tagged proteins.</text>
</comment>
<dbReference type="GO" id="GO:0000139">
    <property type="term" value="C:Golgi membrane"/>
    <property type="evidence" value="ECO:0007669"/>
    <property type="project" value="UniProtKB-SubCell"/>
</dbReference>
<evidence type="ECO:0000313" key="15">
    <source>
        <dbReference type="EMBL" id="KAF2571380.1"/>
    </source>
</evidence>
<evidence type="ECO:0000256" key="1">
    <source>
        <dbReference type="ARBA" id="ARBA00004255"/>
    </source>
</evidence>
<keyword evidence="4" id="KW-0813">Transport</keyword>
<dbReference type="AlphaFoldDB" id="A0A8S9IMJ1"/>
<keyword evidence="5" id="KW-0963">Cytoplasm</keyword>
<reference evidence="15" key="1">
    <citation type="submission" date="2019-12" db="EMBL/GenBank/DDBJ databases">
        <title>Genome sequencing and annotation of Brassica cretica.</title>
        <authorList>
            <person name="Studholme D.J."/>
            <person name="Sarris P.F."/>
        </authorList>
    </citation>
    <scope>NUCLEOTIDE SEQUENCE</scope>
    <source>
        <strain evidence="14">PFS-001/15</strain>
        <strain evidence="15">PFS-102/07</strain>
        <tissue evidence="15">Leaf</tissue>
    </source>
</reference>
<evidence type="ECO:0000256" key="8">
    <source>
        <dbReference type="ARBA" id="ARBA00023034"/>
    </source>
</evidence>
<evidence type="ECO:0000256" key="11">
    <source>
        <dbReference type="ARBA" id="ARBA00025582"/>
    </source>
</evidence>
<evidence type="ECO:0000313" key="14">
    <source>
        <dbReference type="EMBL" id="KAF2536543.1"/>
    </source>
</evidence>
<feature type="compositionally biased region" description="Basic and acidic residues" evidence="12">
    <location>
        <begin position="206"/>
        <end position="224"/>
    </location>
</feature>
<evidence type="ECO:0000256" key="13">
    <source>
        <dbReference type="SAM" id="Phobius"/>
    </source>
</evidence>
<dbReference type="GO" id="GO:0005198">
    <property type="term" value="F:structural molecule activity"/>
    <property type="evidence" value="ECO:0007669"/>
    <property type="project" value="InterPro"/>
</dbReference>
<evidence type="ECO:0000256" key="10">
    <source>
        <dbReference type="ARBA" id="ARBA00023329"/>
    </source>
</evidence>
<dbReference type="GO" id="GO:0006891">
    <property type="term" value="P:intra-Golgi vesicle-mediated transport"/>
    <property type="evidence" value="ECO:0007669"/>
    <property type="project" value="TreeGrafter"/>
</dbReference>
<evidence type="ECO:0000256" key="9">
    <source>
        <dbReference type="ARBA" id="ARBA00023136"/>
    </source>
</evidence>
<evidence type="ECO:0000256" key="6">
    <source>
        <dbReference type="ARBA" id="ARBA00022892"/>
    </source>
</evidence>
<evidence type="ECO:0000256" key="7">
    <source>
        <dbReference type="ARBA" id="ARBA00022927"/>
    </source>
</evidence>
<dbReference type="InterPro" id="IPR006822">
    <property type="entry name" value="Coatomer_esu"/>
</dbReference>
<keyword evidence="8" id="KW-0333">Golgi apparatus</keyword>
<keyword evidence="7" id="KW-0653">Protein transport</keyword>
<keyword evidence="13" id="KW-1133">Transmembrane helix</keyword>
<comment type="caution">
    <text evidence="15">The sequence shown here is derived from an EMBL/GenBank/DDBJ whole genome shotgun (WGS) entry which is preliminary data.</text>
</comment>
<evidence type="ECO:0000256" key="12">
    <source>
        <dbReference type="SAM" id="MobiDB-lite"/>
    </source>
</evidence>
<organism evidence="15">
    <name type="scientific">Brassica cretica</name>
    <name type="common">Mustard</name>
    <dbReference type="NCBI Taxonomy" id="69181"/>
    <lineage>
        <taxon>Eukaryota</taxon>
        <taxon>Viridiplantae</taxon>
        <taxon>Streptophyta</taxon>
        <taxon>Embryophyta</taxon>
        <taxon>Tracheophyta</taxon>
        <taxon>Spermatophyta</taxon>
        <taxon>Magnoliopsida</taxon>
        <taxon>eudicotyledons</taxon>
        <taxon>Gunneridae</taxon>
        <taxon>Pentapetalae</taxon>
        <taxon>rosids</taxon>
        <taxon>malvids</taxon>
        <taxon>Brassicales</taxon>
        <taxon>Brassicaceae</taxon>
        <taxon>Brassiceae</taxon>
        <taxon>Brassica</taxon>
    </lineage>
</organism>
<feature type="region of interest" description="Disordered" evidence="12">
    <location>
        <begin position="206"/>
        <end position="232"/>
    </location>
</feature>
<keyword evidence="10" id="KW-0968">Cytoplasmic vesicle</keyword>
<dbReference type="PANTHER" id="PTHR10805">
    <property type="entry name" value="COATOMER SUBUNIT EPSILON"/>
    <property type="match status" value="1"/>
</dbReference>
<dbReference type="GO" id="GO:0006890">
    <property type="term" value="P:retrograde vesicle-mediated transport, Golgi to endoplasmic reticulum"/>
    <property type="evidence" value="ECO:0007669"/>
    <property type="project" value="InterPro"/>
</dbReference>
<evidence type="ECO:0000256" key="3">
    <source>
        <dbReference type="ARBA" id="ARBA00008827"/>
    </source>
</evidence>
<evidence type="ECO:0000256" key="4">
    <source>
        <dbReference type="ARBA" id="ARBA00022448"/>
    </source>
</evidence>
<dbReference type="GO" id="GO:0015031">
    <property type="term" value="P:protein transport"/>
    <property type="evidence" value="ECO:0007669"/>
    <property type="project" value="UniProtKB-KW"/>
</dbReference>
<dbReference type="EMBL" id="QGKW02002228">
    <property type="protein sequence ID" value="KAF2536543.1"/>
    <property type="molecule type" value="Genomic_DNA"/>
</dbReference>
<dbReference type="PANTHER" id="PTHR10805:SF0">
    <property type="entry name" value="COATOMER SUBUNIT EPSILON"/>
    <property type="match status" value="1"/>
</dbReference>
<keyword evidence="13" id="KW-0812">Transmembrane</keyword>
<dbReference type="EMBL" id="QGKY02001015">
    <property type="protein sequence ID" value="KAF2571380.1"/>
    <property type="molecule type" value="Genomic_DNA"/>
</dbReference>
<comment type="similarity">
    <text evidence="3">Belongs to the COPE family.</text>
</comment>
<dbReference type="InterPro" id="IPR011990">
    <property type="entry name" value="TPR-like_helical_dom_sf"/>
</dbReference>
<keyword evidence="9 13" id="KW-0472">Membrane</keyword>
<evidence type="ECO:0000256" key="2">
    <source>
        <dbReference type="ARBA" id="ARBA00004347"/>
    </source>
</evidence>